<reference evidence="1 2" key="1">
    <citation type="journal article" date="2015" name="Fungal Genet. Biol.">
        <title>Evolution of novel wood decay mechanisms in Agaricales revealed by the genome sequences of Fistulina hepatica and Cylindrobasidium torrendii.</title>
        <authorList>
            <person name="Floudas D."/>
            <person name="Held B.W."/>
            <person name="Riley R."/>
            <person name="Nagy L.G."/>
            <person name="Koehler G."/>
            <person name="Ransdell A.S."/>
            <person name="Younus H."/>
            <person name="Chow J."/>
            <person name="Chiniquy J."/>
            <person name="Lipzen A."/>
            <person name="Tritt A."/>
            <person name="Sun H."/>
            <person name="Haridas S."/>
            <person name="LaButti K."/>
            <person name="Ohm R.A."/>
            <person name="Kues U."/>
            <person name="Blanchette R.A."/>
            <person name="Grigoriev I.V."/>
            <person name="Minto R.E."/>
            <person name="Hibbett D.S."/>
        </authorList>
    </citation>
    <scope>NUCLEOTIDE SEQUENCE [LARGE SCALE GENOMIC DNA]</scope>
    <source>
        <strain evidence="1 2">ATCC 64428</strain>
    </source>
</reference>
<evidence type="ECO:0000313" key="1">
    <source>
        <dbReference type="EMBL" id="KIY52433.1"/>
    </source>
</evidence>
<dbReference type="AlphaFoldDB" id="A0A0D7ANS3"/>
<gene>
    <name evidence="1" type="ORF">FISHEDRAFT_69852</name>
</gene>
<keyword evidence="2" id="KW-1185">Reference proteome</keyword>
<organism evidence="1 2">
    <name type="scientific">Fistulina hepatica ATCC 64428</name>
    <dbReference type="NCBI Taxonomy" id="1128425"/>
    <lineage>
        <taxon>Eukaryota</taxon>
        <taxon>Fungi</taxon>
        <taxon>Dikarya</taxon>
        <taxon>Basidiomycota</taxon>
        <taxon>Agaricomycotina</taxon>
        <taxon>Agaricomycetes</taxon>
        <taxon>Agaricomycetidae</taxon>
        <taxon>Agaricales</taxon>
        <taxon>Fistulinaceae</taxon>
        <taxon>Fistulina</taxon>
    </lineage>
</organism>
<sequence>MSSGTSGRLPQVEPTTQPPVICEHISCVLVLRVGPPAQTQRSHACFVQNNLLQGSESLGARVTTKRRRLGQNPARSTLEDLRRRRSQQTVMQSEENSSACASEHCGRVHQIVARELSTLKEINSVLNTIFPSTKHRNPERCTLGPVPERASSACLQHVPERRYYREWREGRRRRTNAFHVHNDASAD</sequence>
<evidence type="ECO:0000313" key="2">
    <source>
        <dbReference type="Proteomes" id="UP000054144"/>
    </source>
</evidence>
<accession>A0A0D7ANS3</accession>
<protein>
    <submittedName>
        <fullName evidence="1">Uncharacterized protein</fullName>
    </submittedName>
</protein>
<dbReference type="EMBL" id="KN881643">
    <property type="protein sequence ID" value="KIY52433.1"/>
    <property type="molecule type" value="Genomic_DNA"/>
</dbReference>
<name>A0A0D7ANS3_9AGAR</name>
<dbReference type="Proteomes" id="UP000054144">
    <property type="component" value="Unassembled WGS sequence"/>
</dbReference>
<proteinExistence type="predicted"/>